<dbReference type="EMBL" id="BAABEZ010000024">
    <property type="protein sequence ID" value="GAA4457951.1"/>
    <property type="molecule type" value="Genomic_DNA"/>
</dbReference>
<dbReference type="PROSITE" id="PS51736">
    <property type="entry name" value="RECOMBINASES_3"/>
    <property type="match status" value="1"/>
</dbReference>
<proteinExistence type="predicted"/>
<keyword evidence="1" id="KW-0238">DNA-binding</keyword>
<reference evidence="6" key="1">
    <citation type="journal article" date="2019" name="Int. J. Syst. Evol. Microbiol.">
        <title>The Global Catalogue of Microorganisms (GCM) 10K type strain sequencing project: providing services to taxonomists for standard genome sequencing and annotation.</title>
        <authorList>
            <consortium name="The Broad Institute Genomics Platform"/>
            <consortium name="The Broad Institute Genome Sequencing Center for Infectious Disease"/>
            <person name="Wu L."/>
            <person name="Ma J."/>
        </authorList>
    </citation>
    <scope>NUCLEOTIDE SEQUENCE [LARGE SCALE GENOMIC DNA]</scope>
    <source>
        <strain evidence="6">JCM 31921</strain>
    </source>
</reference>
<dbReference type="InterPro" id="IPR050639">
    <property type="entry name" value="SSR_resolvase"/>
</dbReference>
<dbReference type="Gene3D" id="3.40.50.1390">
    <property type="entry name" value="Resolvase, N-terminal catalytic domain"/>
    <property type="match status" value="1"/>
</dbReference>
<dbReference type="CDD" id="cd00338">
    <property type="entry name" value="Ser_Recombinase"/>
    <property type="match status" value="1"/>
</dbReference>
<dbReference type="PANTHER" id="PTHR30461:SF2">
    <property type="entry name" value="SERINE RECOMBINASE PINE-RELATED"/>
    <property type="match status" value="1"/>
</dbReference>
<comment type="caution">
    <text evidence="5">The sequence shown here is derived from an EMBL/GenBank/DDBJ whole genome shotgun (WGS) entry which is preliminary data.</text>
</comment>
<organism evidence="5 6">
    <name type="scientific">Rurimicrobium arvi</name>
    <dbReference type="NCBI Taxonomy" id="2049916"/>
    <lineage>
        <taxon>Bacteria</taxon>
        <taxon>Pseudomonadati</taxon>
        <taxon>Bacteroidota</taxon>
        <taxon>Chitinophagia</taxon>
        <taxon>Chitinophagales</taxon>
        <taxon>Chitinophagaceae</taxon>
        <taxon>Rurimicrobium</taxon>
    </lineage>
</organism>
<evidence type="ECO:0000256" key="3">
    <source>
        <dbReference type="SAM" id="MobiDB-lite"/>
    </source>
</evidence>
<accession>A0ABP8N0R1</accession>
<dbReference type="RefSeq" id="WP_344827829.1">
    <property type="nucleotide sequence ID" value="NZ_BAABEZ010000024.1"/>
</dbReference>
<dbReference type="PANTHER" id="PTHR30461">
    <property type="entry name" value="DNA-INVERTASE FROM LAMBDOID PROPHAGE"/>
    <property type="match status" value="1"/>
</dbReference>
<dbReference type="InterPro" id="IPR006119">
    <property type="entry name" value="Resolv_N"/>
</dbReference>
<evidence type="ECO:0000313" key="6">
    <source>
        <dbReference type="Proteomes" id="UP001501410"/>
    </source>
</evidence>
<gene>
    <name evidence="5" type="ORF">GCM10023092_25440</name>
</gene>
<keyword evidence="6" id="KW-1185">Reference proteome</keyword>
<dbReference type="SMART" id="SM00857">
    <property type="entry name" value="Resolvase"/>
    <property type="match status" value="1"/>
</dbReference>
<keyword evidence="2" id="KW-0233">DNA recombination</keyword>
<protein>
    <submittedName>
        <fullName evidence="5">Recombinase family protein</fullName>
    </submittedName>
</protein>
<evidence type="ECO:0000256" key="2">
    <source>
        <dbReference type="ARBA" id="ARBA00023172"/>
    </source>
</evidence>
<dbReference type="SUPFAM" id="SSF53041">
    <property type="entry name" value="Resolvase-like"/>
    <property type="match status" value="1"/>
</dbReference>
<evidence type="ECO:0000313" key="5">
    <source>
        <dbReference type="EMBL" id="GAA4457951.1"/>
    </source>
</evidence>
<sequence>MFKGKPSFTHEQRGHKTTGKAMQKAIAYYRASTKRQGQSGLGLEAQQQAVASFAAVNSYKLVEEFIELNSGARNGRVGLKAAMAECKKQDAVLLIAKLDRLSRSVAFISALMEAKVDFKVVDNPYAERFTLHILAAVAEKELADIRARTIAALAAAKARGVVLGKFGRNVLSARNRERAKVFAEQMQPVIQRLRQRGIKTVRAITAELNRLHVPTYHQQNSHWHVSSVHRLLLRIDKQ</sequence>
<dbReference type="Proteomes" id="UP001501410">
    <property type="component" value="Unassembled WGS sequence"/>
</dbReference>
<feature type="domain" description="Resolvase/invertase-type recombinase catalytic" evidence="4">
    <location>
        <begin position="24"/>
        <end position="160"/>
    </location>
</feature>
<dbReference type="InterPro" id="IPR036162">
    <property type="entry name" value="Resolvase-like_N_sf"/>
</dbReference>
<dbReference type="Pfam" id="PF00239">
    <property type="entry name" value="Resolvase"/>
    <property type="match status" value="1"/>
</dbReference>
<evidence type="ECO:0000256" key="1">
    <source>
        <dbReference type="ARBA" id="ARBA00023125"/>
    </source>
</evidence>
<name>A0ABP8N0R1_9BACT</name>
<feature type="region of interest" description="Disordered" evidence="3">
    <location>
        <begin position="1"/>
        <end position="20"/>
    </location>
</feature>
<evidence type="ECO:0000259" key="4">
    <source>
        <dbReference type="PROSITE" id="PS51736"/>
    </source>
</evidence>